<dbReference type="InterPro" id="IPR013106">
    <property type="entry name" value="Ig_V-set"/>
</dbReference>
<dbReference type="PROSITE" id="PS50963">
    <property type="entry name" value="LINK_2"/>
    <property type="match status" value="2"/>
</dbReference>
<dbReference type="GO" id="GO:0072534">
    <property type="term" value="C:perineuronal net"/>
    <property type="evidence" value="ECO:0007669"/>
    <property type="project" value="TreeGrafter"/>
</dbReference>
<dbReference type="InterPro" id="IPR016187">
    <property type="entry name" value="CTDL_fold"/>
</dbReference>
<dbReference type="InterPro" id="IPR016186">
    <property type="entry name" value="C-type_lectin-like/link_sf"/>
</dbReference>
<keyword evidence="6" id="KW-0677">Repeat</keyword>
<evidence type="ECO:0000256" key="3">
    <source>
        <dbReference type="ARBA" id="ARBA00022530"/>
    </source>
</evidence>
<feature type="domain" description="Ig-like" evidence="13">
    <location>
        <begin position="15"/>
        <end position="131"/>
    </location>
</feature>
<evidence type="ECO:0000313" key="16">
    <source>
        <dbReference type="Proteomes" id="UP000472267"/>
    </source>
</evidence>
<dbReference type="Ensembl" id="ENSSFAT00005038865.1">
    <property type="protein sequence ID" value="ENSSFAP00005037469.1"/>
    <property type="gene ID" value="ENSSFAG00005018847.1"/>
</dbReference>
<dbReference type="SUPFAM" id="SSF48726">
    <property type="entry name" value="Immunoglobulin"/>
    <property type="match status" value="1"/>
</dbReference>
<evidence type="ECO:0000256" key="6">
    <source>
        <dbReference type="ARBA" id="ARBA00022737"/>
    </source>
</evidence>
<keyword evidence="16" id="KW-1185">Reference proteome</keyword>
<name>A0A672I8H7_SALFA</name>
<dbReference type="GO" id="GO:0005615">
    <property type="term" value="C:extracellular space"/>
    <property type="evidence" value="ECO:0007669"/>
    <property type="project" value="TreeGrafter"/>
</dbReference>
<dbReference type="GO" id="GO:0045202">
    <property type="term" value="C:synapse"/>
    <property type="evidence" value="ECO:0007669"/>
    <property type="project" value="TreeGrafter"/>
</dbReference>
<dbReference type="GO" id="GO:0007155">
    <property type="term" value="P:cell adhesion"/>
    <property type="evidence" value="ECO:0007669"/>
    <property type="project" value="InterPro"/>
</dbReference>
<dbReference type="PROSITE" id="PS01241">
    <property type="entry name" value="LINK_1"/>
    <property type="match status" value="2"/>
</dbReference>
<dbReference type="GO" id="GO:0002052">
    <property type="term" value="P:positive regulation of neuroblast proliferation"/>
    <property type="evidence" value="ECO:0007669"/>
    <property type="project" value="TreeGrafter"/>
</dbReference>
<dbReference type="PRINTS" id="PR01265">
    <property type="entry name" value="LINKMODULE"/>
</dbReference>
<keyword evidence="4" id="KW-0245">EGF-like domain</keyword>
<keyword evidence="2" id="KW-0964">Secreted</keyword>
<dbReference type="SMART" id="SM00445">
    <property type="entry name" value="LINK"/>
    <property type="match status" value="2"/>
</dbReference>
<keyword evidence="11" id="KW-0393">Immunoglobulin domain</keyword>
<dbReference type="GO" id="GO:0007417">
    <property type="term" value="P:central nervous system development"/>
    <property type="evidence" value="ECO:0007669"/>
    <property type="project" value="TreeGrafter"/>
</dbReference>
<evidence type="ECO:0008006" key="17">
    <source>
        <dbReference type="Google" id="ProtNLM"/>
    </source>
</evidence>
<dbReference type="Pfam" id="PF07686">
    <property type="entry name" value="V-set"/>
    <property type="match status" value="1"/>
</dbReference>
<reference evidence="15" key="1">
    <citation type="submission" date="2025-08" db="UniProtKB">
        <authorList>
            <consortium name="Ensembl"/>
        </authorList>
    </citation>
    <scope>IDENTIFICATION</scope>
</reference>
<dbReference type="SMART" id="SM00409">
    <property type="entry name" value="IG"/>
    <property type="match status" value="1"/>
</dbReference>
<evidence type="ECO:0000256" key="10">
    <source>
        <dbReference type="ARBA" id="ARBA00023180"/>
    </source>
</evidence>
<dbReference type="InterPro" id="IPR000538">
    <property type="entry name" value="Link_dom"/>
</dbReference>
<keyword evidence="8" id="KW-0654">Proteoglycan</keyword>
<keyword evidence="7" id="KW-0106">Calcium</keyword>
<dbReference type="Gene3D" id="2.60.40.10">
    <property type="entry name" value="Immunoglobulins"/>
    <property type="match status" value="1"/>
</dbReference>
<dbReference type="Gene3D" id="3.10.100.10">
    <property type="entry name" value="Mannose-Binding Protein A, subunit A"/>
    <property type="match status" value="2"/>
</dbReference>
<comment type="subcellular location">
    <subcellularLocation>
        <location evidence="1">Secreted</location>
        <location evidence="1">Extracellular space</location>
        <location evidence="1">Extracellular matrix</location>
    </subcellularLocation>
</comment>
<evidence type="ECO:0000256" key="2">
    <source>
        <dbReference type="ARBA" id="ARBA00022525"/>
    </source>
</evidence>
<comment type="caution">
    <text evidence="12">Lacks conserved residue(s) required for the propagation of feature annotation.</text>
</comment>
<evidence type="ECO:0000259" key="14">
    <source>
        <dbReference type="PROSITE" id="PS50963"/>
    </source>
</evidence>
<dbReference type="CDD" id="cd03520">
    <property type="entry name" value="Link_domain_CSPGs_modules_2_4"/>
    <property type="match status" value="1"/>
</dbReference>
<dbReference type="PANTHER" id="PTHR22804">
    <property type="entry name" value="AGGRECAN/VERSICAN PROTEOGLYCAN"/>
    <property type="match status" value="1"/>
</dbReference>
<feature type="domain" description="Link" evidence="14">
    <location>
        <begin position="137"/>
        <end position="232"/>
    </location>
</feature>
<dbReference type="InterPro" id="IPR050691">
    <property type="entry name" value="Hyaluronan_bind_Proteoglycan"/>
</dbReference>
<keyword evidence="3" id="KW-0272">Extracellular matrix</keyword>
<dbReference type="PROSITE" id="PS50835">
    <property type="entry name" value="IG_LIKE"/>
    <property type="match status" value="1"/>
</dbReference>
<dbReference type="GO" id="GO:0001501">
    <property type="term" value="P:skeletal system development"/>
    <property type="evidence" value="ECO:0007669"/>
    <property type="project" value="TreeGrafter"/>
</dbReference>
<dbReference type="InParanoid" id="A0A672I8H7"/>
<protein>
    <recommendedName>
        <fullName evidence="17">Versican b</fullName>
    </recommendedName>
</protein>
<dbReference type="InterPro" id="IPR003599">
    <property type="entry name" value="Ig_sub"/>
</dbReference>
<dbReference type="InterPro" id="IPR007110">
    <property type="entry name" value="Ig-like_dom"/>
</dbReference>
<sequence>LGSFSVSVLSLFSGPGTVVSGSVVGSLAGRAVLPCHFPTVPDVPPGGATPLERPVRIKWTRLDGDTETVVLVAQGGVVKVGPEFKGHVSVPSHPRSVGDASLILVRLRASDAGTFRCEVIYDMEHRQNTVSLHVTGVVFHYRSSSSRYTLDFAAATAACRSVDASVATPEQLSAAFEDGFDRCDAGWLADQSVRYPIATPRPGCEGNLLNRPGVRSYGVRDAAEHYDVYCYVDRIHGRTTHLQAPKLSWQEAAEECRRLDAALASPGQLHAAWRAGLSRCDYGWLSDGSVRYPITVPLPQCGGGQLGVRTLYRYENQTGFPARSERHGAFCFKGELMLI</sequence>
<evidence type="ECO:0000256" key="5">
    <source>
        <dbReference type="ARBA" id="ARBA00022729"/>
    </source>
</evidence>
<evidence type="ECO:0000256" key="1">
    <source>
        <dbReference type="ARBA" id="ARBA00004498"/>
    </source>
</evidence>
<evidence type="ECO:0000256" key="4">
    <source>
        <dbReference type="ARBA" id="ARBA00022536"/>
    </source>
</evidence>
<dbReference type="GO" id="GO:0010001">
    <property type="term" value="P:glial cell differentiation"/>
    <property type="evidence" value="ECO:0007669"/>
    <property type="project" value="TreeGrafter"/>
</dbReference>
<evidence type="ECO:0000256" key="9">
    <source>
        <dbReference type="ARBA" id="ARBA00023157"/>
    </source>
</evidence>
<organism evidence="15 16">
    <name type="scientific">Salarias fasciatus</name>
    <name type="common">Jewelled blenny</name>
    <name type="synonym">Blennius fasciatus</name>
    <dbReference type="NCBI Taxonomy" id="181472"/>
    <lineage>
        <taxon>Eukaryota</taxon>
        <taxon>Metazoa</taxon>
        <taxon>Chordata</taxon>
        <taxon>Craniata</taxon>
        <taxon>Vertebrata</taxon>
        <taxon>Euteleostomi</taxon>
        <taxon>Actinopterygii</taxon>
        <taxon>Neopterygii</taxon>
        <taxon>Teleostei</taxon>
        <taxon>Neoteleostei</taxon>
        <taxon>Acanthomorphata</taxon>
        <taxon>Ovalentaria</taxon>
        <taxon>Blenniimorphae</taxon>
        <taxon>Blenniiformes</taxon>
        <taxon>Blennioidei</taxon>
        <taxon>Blenniidae</taxon>
        <taxon>Salariinae</taxon>
        <taxon>Salarias</taxon>
    </lineage>
</organism>
<dbReference type="GO" id="GO:0005540">
    <property type="term" value="F:hyaluronic acid binding"/>
    <property type="evidence" value="ECO:0007669"/>
    <property type="project" value="InterPro"/>
</dbReference>
<proteinExistence type="predicted"/>
<dbReference type="InterPro" id="IPR036179">
    <property type="entry name" value="Ig-like_dom_sf"/>
</dbReference>
<evidence type="ECO:0000256" key="11">
    <source>
        <dbReference type="ARBA" id="ARBA00023319"/>
    </source>
</evidence>
<dbReference type="Pfam" id="PF00193">
    <property type="entry name" value="Xlink"/>
    <property type="match status" value="2"/>
</dbReference>
<keyword evidence="9 12" id="KW-1015">Disulfide bond</keyword>
<feature type="disulfide bond" evidence="12">
    <location>
        <begin position="280"/>
        <end position="301"/>
    </location>
</feature>
<dbReference type="FunFam" id="3.10.100.10:FF:000011">
    <property type="entry name" value="Aggrecan core protein"/>
    <property type="match status" value="1"/>
</dbReference>
<feature type="disulfide bond" evidence="12">
    <location>
        <begin position="183"/>
        <end position="204"/>
    </location>
</feature>
<dbReference type="FunFam" id="3.10.100.10:FF:000002">
    <property type="entry name" value="Hyaluronan proteoglycan link protein 1"/>
    <property type="match status" value="1"/>
</dbReference>
<dbReference type="PANTHER" id="PTHR22804:SF6">
    <property type="entry name" value="VERSICAN CORE PROTEIN"/>
    <property type="match status" value="1"/>
</dbReference>
<keyword evidence="10" id="KW-0325">Glycoprotein</keyword>
<reference evidence="15" key="2">
    <citation type="submission" date="2025-09" db="UniProtKB">
        <authorList>
            <consortium name="Ensembl"/>
        </authorList>
    </citation>
    <scope>IDENTIFICATION</scope>
</reference>
<dbReference type="CDD" id="cd03517">
    <property type="entry name" value="Link_domain_CSPGs_modules_1_3"/>
    <property type="match status" value="1"/>
</dbReference>
<keyword evidence="5" id="KW-0732">Signal</keyword>
<evidence type="ECO:0000256" key="7">
    <source>
        <dbReference type="ARBA" id="ARBA00022837"/>
    </source>
</evidence>
<evidence type="ECO:0000313" key="15">
    <source>
        <dbReference type="Ensembl" id="ENSSFAP00005037469.1"/>
    </source>
</evidence>
<evidence type="ECO:0000256" key="12">
    <source>
        <dbReference type="PROSITE-ProRule" id="PRU00323"/>
    </source>
</evidence>
<feature type="domain" description="Link" evidence="14">
    <location>
        <begin position="234"/>
        <end position="333"/>
    </location>
</feature>
<evidence type="ECO:0000259" key="13">
    <source>
        <dbReference type="PROSITE" id="PS50835"/>
    </source>
</evidence>
<evidence type="ECO:0000256" key="8">
    <source>
        <dbReference type="ARBA" id="ARBA00022974"/>
    </source>
</evidence>
<dbReference type="Proteomes" id="UP000472267">
    <property type="component" value="Unassembled WGS sequence"/>
</dbReference>
<dbReference type="AlphaFoldDB" id="A0A672I8H7"/>
<dbReference type="InterPro" id="IPR013783">
    <property type="entry name" value="Ig-like_fold"/>
</dbReference>
<dbReference type="SUPFAM" id="SSF56436">
    <property type="entry name" value="C-type lectin-like"/>
    <property type="match status" value="2"/>
</dbReference>
<accession>A0A672I8H7</accession>
<dbReference type="OMA" id="TQFPEYD"/>